<evidence type="ECO:0000259" key="3">
    <source>
        <dbReference type="Pfam" id="PF20209"/>
    </source>
</evidence>
<evidence type="ECO:0000313" key="5">
    <source>
        <dbReference type="RefSeq" id="XP_014678447.1"/>
    </source>
</evidence>
<feature type="compositionally biased region" description="Basic and acidic residues" evidence="1">
    <location>
        <begin position="273"/>
        <end position="300"/>
    </location>
</feature>
<feature type="compositionally biased region" description="Basic and acidic residues" evidence="1">
    <location>
        <begin position="1132"/>
        <end position="1150"/>
    </location>
</feature>
<dbReference type="Pfam" id="PF14214">
    <property type="entry name" value="Helitron_like_N"/>
    <property type="match status" value="1"/>
</dbReference>
<sequence>MGPTKKQSPEKRRALHRQLMQQTRTTAVSTVQGSFHQGSPLLPSQNRGTQCTCMSLIALMTAQNTSLARWTTAHLDSILLEGDQLYSSCRRQRHFMMINELPQSVSHHGVQYELTYHNAYCGTLGRNSTEAPFYTLADAIIAAQRVSQHNFLLVGSDAHSYTCMLMNLGPPQGCFVFDSHSRDVYGMGTADGTSVLVTLPSVDQVPNHIYQLSISLQLTSTDKFEVVPCSVHITQQQVQLCTPPLDQYLQQQAAKHTQKRQLYQNKWLSKPGVKEQRQLREKVNRGEPEVKRIRREREATQRQQAEVKQARQTREAAQRQQDEVKQARQTREAAQRQQDEVKQARQTREAAQRQQAEVKQARQTREAAQRQQAEVKQAQVKQARQTREKAQRQKTQVKETQNQKRVEKQLAESEKLKDINEVLHRFQKKISQLPDYTCCFCETFRFRHQVQKYTSQKYRDHAQIVQVCQLSDEKEDQWICLACHKSLTKGKLPPLSTKGNNLKSISMPVDLKDLNTLEQFLLTPVIPFMKIICLPKGTQRGMHGPVVCVAANVPDTVSKLPRSIDDSGLLKVKLKRKLQYRGHHLYQQVRTNLVADAFHFLQQQHPSFADIPRNHTLDISCQHDSAALITESNLPPTQSEGGIESTDVTSPHTTPSTSQENQGDAVDEDEVSDTSAPLVTCLQPTDLSQYISDTQEDNIFCVAPAEQNRPQSIQDKECQAFPLLFPEGKQTYADTRPVKLTLSQYIKSRFFSADNKYAMNPEYLFYLQYLKEFNEVLSSACISLRKASGYQSHVTVGQLTSAASFRQMVHQNEGYKFLTKVRGSAPYWDKTLRDLCAMVKQLGIPTWFASFSAADRRWPEIASAFLKKESEEGALLKAAQKDAREGNEDAVKELRTIGQVYVTHREVSVMEAIWRGTGMKLKACSREIIWVPADEQSTRMTLPLSVLRNIAKQKGQDTTDVFQKSILDRYWARPSQALFTNMCLADFVAQYRLVTGSRDVDHHSDTEHDTHSSTVILLQDNMGAVAKRKTPAVIRYLKVSKAKDSERHFCTLLRMYMPHRGKQMKGDDETYEEVFMSHHIKFNGAVTKICHLVVQNMDRYEHCTEEIDDAWSAVQQGDRLEDGWAEIAPGAEEERSDTQPQHDDQFSHEEEVPELPDLEAALPST</sequence>
<feature type="compositionally biased region" description="Basic and acidic residues" evidence="1">
    <location>
        <begin position="308"/>
        <end position="351"/>
    </location>
</feature>
<feature type="domain" description="DUF6570" evidence="3">
    <location>
        <begin position="489"/>
        <end position="613"/>
    </location>
</feature>
<dbReference type="Gene3D" id="3.90.70.120">
    <property type="match status" value="1"/>
</dbReference>
<dbReference type="InterPro" id="IPR046700">
    <property type="entry name" value="DUF6570"/>
</dbReference>
<evidence type="ECO:0000313" key="4">
    <source>
        <dbReference type="Proteomes" id="UP000695022"/>
    </source>
</evidence>
<feature type="domain" description="Helitron helicase-like" evidence="2">
    <location>
        <begin position="817"/>
        <end position="869"/>
    </location>
</feature>
<proteinExistence type="predicted"/>
<feature type="compositionally biased region" description="Low complexity" evidence="1">
    <location>
        <begin position="369"/>
        <end position="383"/>
    </location>
</feature>
<name>A0ABM1F1X6_PRICU</name>
<dbReference type="InterPro" id="IPR051055">
    <property type="entry name" value="PIF1_helicase"/>
</dbReference>
<dbReference type="GeneID" id="106818239"/>
<organism evidence="4 5">
    <name type="scientific">Priapulus caudatus</name>
    <name type="common">Priapulid worm</name>
    <dbReference type="NCBI Taxonomy" id="37621"/>
    <lineage>
        <taxon>Eukaryota</taxon>
        <taxon>Metazoa</taxon>
        <taxon>Ecdysozoa</taxon>
        <taxon>Scalidophora</taxon>
        <taxon>Priapulida</taxon>
        <taxon>Priapulimorpha</taxon>
        <taxon>Priapulimorphida</taxon>
        <taxon>Priapulidae</taxon>
        <taxon>Priapulus</taxon>
    </lineage>
</organism>
<accession>A0ABM1F1X6</accession>
<dbReference type="RefSeq" id="XP_014678447.1">
    <property type="nucleotide sequence ID" value="XM_014822961.1"/>
</dbReference>
<dbReference type="InterPro" id="IPR025476">
    <property type="entry name" value="Helitron_helicase-like"/>
</dbReference>
<feature type="compositionally biased region" description="Polar residues" evidence="1">
    <location>
        <begin position="632"/>
        <end position="662"/>
    </location>
</feature>
<dbReference type="PANTHER" id="PTHR47642:SF5">
    <property type="entry name" value="ATP-DEPENDENT DNA HELICASE"/>
    <property type="match status" value="1"/>
</dbReference>
<evidence type="ECO:0000256" key="1">
    <source>
        <dbReference type="SAM" id="MobiDB-lite"/>
    </source>
</evidence>
<dbReference type="Proteomes" id="UP000695022">
    <property type="component" value="Unplaced"/>
</dbReference>
<feature type="region of interest" description="Disordered" evidence="1">
    <location>
        <begin position="632"/>
        <end position="675"/>
    </location>
</feature>
<evidence type="ECO:0000259" key="2">
    <source>
        <dbReference type="Pfam" id="PF14214"/>
    </source>
</evidence>
<gene>
    <name evidence="5" type="primary">LOC106818239</name>
</gene>
<feature type="region of interest" description="Disordered" evidence="1">
    <location>
        <begin position="273"/>
        <end position="408"/>
    </location>
</feature>
<dbReference type="PANTHER" id="PTHR47642">
    <property type="entry name" value="ATP-DEPENDENT DNA HELICASE"/>
    <property type="match status" value="1"/>
</dbReference>
<keyword evidence="4" id="KW-1185">Reference proteome</keyword>
<protein>
    <submittedName>
        <fullName evidence="5">Uncharacterized protein LOC106818239</fullName>
    </submittedName>
</protein>
<dbReference type="Pfam" id="PF20209">
    <property type="entry name" value="DUF6570"/>
    <property type="match status" value="1"/>
</dbReference>
<feature type="region of interest" description="Disordered" evidence="1">
    <location>
        <begin position="1128"/>
        <end position="1165"/>
    </location>
</feature>
<reference evidence="5" key="1">
    <citation type="submission" date="2025-08" db="UniProtKB">
        <authorList>
            <consortium name="RefSeq"/>
        </authorList>
    </citation>
    <scope>IDENTIFICATION</scope>
</reference>
<feature type="compositionally biased region" description="Basic and acidic residues" evidence="1">
    <location>
        <begin position="359"/>
        <end position="368"/>
    </location>
</feature>